<evidence type="ECO:0000256" key="2">
    <source>
        <dbReference type="PROSITE-ProRule" id="PRU00169"/>
    </source>
</evidence>
<feature type="modified residue" description="4-aspartylphosphate" evidence="2">
    <location>
        <position position="66"/>
    </location>
</feature>
<evidence type="ECO:0000256" key="1">
    <source>
        <dbReference type="ARBA" id="ARBA00022553"/>
    </source>
</evidence>
<dbReference type="Gene3D" id="1.10.150.50">
    <property type="entry name" value="Transcription Factor, Ets-1"/>
    <property type="match status" value="1"/>
</dbReference>
<sequence>MVGAKPSHYDVHGQLCVLSIDDDEVNLLVIEQLLRPQGWKVVSAMDGEEGLEALDGDTWPDIVFLDYTLNVGDSGDEVCRKLRERFGDVPIPIIMCTALTSGHKALEDCKLKGATDNLLKPYDRSTMIATVEKYCGLKAVPKVVTPSKVLTTASDVSATSLPATASTTADISNAPTCNPSASLEEFLKGLDLEYCWKKLNAAGYTMDMLKAVDDAALRKAGIVIKSQRDKIIEGAKKL</sequence>
<dbReference type="OrthoDB" id="21225at2759"/>
<dbReference type="SUPFAM" id="SSF47769">
    <property type="entry name" value="SAM/Pointed domain"/>
    <property type="match status" value="1"/>
</dbReference>
<dbReference type="InterPro" id="IPR011006">
    <property type="entry name" value="CheY-like_superfamily"/>
</dbReference>
<name>A0A250XD57_9CHLO</name>
<dbReference type="PANTHER" id="PTHR44591">
    <property type="entry name" value="STRESS RESPONSE REGULATOR PROTEIN 1"/>
    <property type="match status" value="1"/>
</dbReference>
<proteinExistence type="predicted"/>
<dbReference type="STRING" id="1157962.A0A250XD57"/>
<feature type="domain" description="Response regulatory" evidence="3">
    <location>
        <begin position="16"/>
        <end position="135"/>
    </location>
</feature>
<gene>
    <name evidence="4" type="ORF">CEUSTIGMA_g8264.t1</name>
</gene>
<dbReference type="PANTHER" id="PTHR44591:SF3">
    <property type="entry name" value="RESPONSE REGULATORY DOMAIN-CONTAINING PROTEIN"/>
    <property type="match status" value="1"/>
</dbReference>
<reference evidence="4 5" key="1">
    <citation type="submission" date="2017-08" db="EMBL/GenBank/DDBJ databases">
        <title>Acidophilic green algal genome provides insights into adaptation to an acidic environment.</title>
        <authorList>
            <person name="Hirooka S."/>
            <person name="Hirose Y."/>
            <person name="Kanesaki Y."/>
            <person name="Higuchi S."/>
            <person name="Fujiwara T."/>
            <person name="Onuma R."/>
            <person name="Era A."/>
            <person name="Ohbayashi R."/>
            <person name="Uzuka A."/>
            <person name="Nozaki H."/>
            <person name="Yoshikawa H."/>
            <person name="Miyagishima S.Y."/>
        </authorList>
    </citation>
    <scope>NUCLEOTIDE SEQUENCE [LARGE SCALE GENOMIC DNA]</scope>
    <source>
        <strain evidence="4 5">NIES-2499</strain>
    </source>
</reference>
<dbReference type="InterPro" id="IPR001789">
    <property type="entry name" value="Sig_transdc_resp-reg_receiver"/>
</dbReference>
<dbReference type="Pfam" id="PF00072">
    <property type="entry name" value="Response_reg"/>
    <property type="match status" value="1"/>
</dbReference>
<keyword evidence="5" id="KW-1185">Reference proteome</keyword>
<dbReference type="Gene3D" id="3.40.50.2300">
    <property type="match status" value="1"/>
</dbReference>
<dbReference type="InterPro" id="IPR050595">
    <property type="entry name" value="Bact_response_regulator"/>
</dbReference>
<dbReference type="SMART" id="SM00448">
    <property type="entry name" value="REC"/>
    <property type="match status" value="1"/>
</dbReference>
<dbReference type="CDD" id="cd00156">
    <property type="entry name" value="REC"/>
    <property type="match status" value="1"/>
</dbReference>
<dbReference type="InterPro" id="IPR013761">
    <property type="entry name" value="SAM/pointed_sf"/>
</dbReference>
<dbReference type="PROSITE" id="PS50110">
    <property type="entry name" value="RESPONSE_REGULATORY"/>
    <property type="match status" value="1"/>
</dbReference>
<dbReference type="AlphaFoldDB" id="A0A250XD57"/>
<protein>
    <recommendedName>
        <fullName evidence="3">Response regulatory domain-containing protein</fullName>
    </recommendedName>
</protein>
<dbReference type="EMBL" id="BEGY01000057">
    <property type="protein sequence ID" value="GAX80829.1"/>
    <property type="molecule type" value="Genomic_DNA"/>
</dbReference>
<accession>A0A250XD57</accession>
<dbReference type="GO" id="GO:0000160">
    <property type="term" value="P:phosphorelay signal transduction system"/>
    <property type="evidence" value="ECO:0007669"/>
    <property type="project" value="InterPro"/>
</dbReference>
<evidence type="ECO:0000313" key="4">
    <source>
        <dbReference type="EMBL" id="GAX80829.1"/>
    </source>
</evidence>
<organism evidence="4 5">
    <name type="scientific">Chlamydomonas eustigma</name>
    <dbReference type="NCBI Taxonomy" id="1157962"/>
    <lineage>
        <taxon>Eukaryota</taxon>
        <taxon>Viridiplantae</taxon>
        <taxon>Chlorophyta</taxon>
        <taxon>core chlorophytes</taxon>
        <taxon>Chlorophyceae</taxon>
        <taxon>CS clade</taxon>
        <taxon>Chlamydomonadales</taxon>
        <taxon>Chlamydomonadaceae</taxon>
        <taxon>Chlamydomonas</taxon>
    </lineage>
</organism>
<dbReference type="SUPFAM" id="SSF52172">
    <property type="entry name" value="CheY-like"/>
    <property type="match status" value="1"/>
</dbReference>
<dbReference type="CDD" id="cd09487">
    <property type="entry name" value="SAM_superfamily"/>
    <property type="match status" value="1"/>
</dbReference>
<keyword evidence="1 2" id="KW-0597">Phosphoprotein</keyword>
<evidence type="ECO:0000313" key="5">
    <source>
        <dbReference type="Proteomes" id="UP000232323"/>
    </source>
</evidence>
<dbReference type="Proteomes" id="UP000232323">
    <property type="component" value="Unassembled WGS sequence"/>
</dbReference>
<comment type="caution">
    <text evidence="4">The sequence shown here is derived from an EMBL/GenBank/DDBJ whole genome shotgun (WGS) entry which is preliminary data.</text>
</comment>
<evidence type="ECO:0000259" key="3">
    <source>
        <dbReference type="PROSITE" id="PS50110"/>
    </source>
</evidence>